<dbReference type="PANTHER" id="PTHR35807">
    <property type="entry name" value="TRANSCRIPTIONAL REGULATOR REDD-RELATED"/>
    <property type="match status" value="1"/>
</dbReference>
<keyword evidence="3" id="KW-0472">Membrane</keyword>
<dbReference type="EMBL" id="SMKX01000100">
    <property type="protein sequence ID" value="TDD53448.1"/>
    <property type="molecule type" value="Genomic_DNA"/>
</dbReference>
<dbReference type="InterPro" id="IPR011990">
    <property type="entry name" value="TPR-like_helical_dom_sf"/>
</dbReference>
<reference evidence="5 6" key="1">
    <citation type="submission" date="2019-03" db="EMBL/GenBank/DDBJ databases">
        <title>Draft genome sequences of novel Actinobacteria.</title>
        <authorList>
            <person name="Sahin N."/>
            <person name="Ay H."/>
            <person name="Saygin H."/>
        </authorList>
    </citation>
    <scope>NUCLEOTIDE SEQUENCE [LARGE SCALE GENOMIC DNA]</scope>
    <source>
        <strain evidence="5 6">JCM 13523</strain>
    </source>
</reference>
<dbReference type="InterPro" id="IPR005158">
    <property type="entry name" value="BTAD"/>
</dbReference>
<comment type="caution">
    <text evidence="5">The sequence shown here is derived from an EMBL/GenBank/DDBJ whole genome shotgun (WGS) entry which is preliminary data.</text>
</comment>
<dbReference type="Gene3D" id="1.25.40.10">
    <property type="entry name" value="Tetratricopeptide repeat domain"/>
    <property type="match status" value="1"/>
</dbReference>
<dbReference type="InterPro" id="IPR010994">
    <property type="entry name" value="RuvA_2-like"/>
</dbReference>
<evidence type="ECO:0000256" key="1">
    <source>
        <dbReference type="ARBA" id="ARBA00023015"/>
    </source>
</evidence>
<dbReference type="Pfam" id="PF03704">
    <property type="entry name" value="BTAD"/>
    <property type="match status" value="1"/>
</dbReference>
<dbReference type="Pfam" id="PF12836">
    <property type="entry name" value="HHH_3"/>
    <property type="match status" value="1"/>
</dbReference>
<feature type="transmembrane region" description="Helical" evidence="3">
    <location>
        <begin position="291"/>
        <end position="309"/>
    </location>
</feature>
<dbReference type="Proteomes" id="UP000295124">
    <property type="component" value="Unassembled WGS sequence"/>
</dbReference>
<keyword evidence="6" id="KW-1185">Reference proteome</keyword>
<dbReference type="OrthoDB" id="3755432at2"/>
<dbReference type="AlphaFoldDB" id="A0A4R4Z5P8"/>
<dbReference type="SMART" id="SM01043">
    <property type="entry name" value="BTAD"/>
    <property type="match status" value="1"/>
</dbReference>
<dbReference type="CDD" id="cd15831">
    <property type="entry name" value="BTAD"/>
    <property type="match status" value="1"/>
</dbReference>
<evidence type="ECO:0000313" key="5">
    <source>
        <dbReference type="EMBL" id="TDD53448.1"/>
    </source>
</evidence>
<protein>
    <recommendedName>
        <fullName evidence="4">Bacterial transcriptional activator domain-containing protein</fullName>
    </recommendedName>
</protein>
<feature type="transmembrane region" description="Helical" evidence="3">
    <location>
        <begin position="256"/>
        <end position="279"/>
    </location>
</feature>
<dbReference type="Gene3D" id="1.10.150.320">
    <property type="entry name" value="Photosystem II 12 kDa extrinsic protein"/>
    <property type="match status" value="1"/>
</dbReference>
<dbReference type="SUPFAM" id="SSF47781">
    <property type="entry name" value="RuvA domain 2-like"/>
    <property type="match status" value="1"/>
</dbReference>
<dbReference type="SUPFAM" id="SSF48452">
    <property type="entry name" value="TPR-like"/>
    <property type="match status" value="1"/>
</dbReference>
<evidence type="ECO:0000256" key="2">
    <source>
        <dbReference type="ARBA" id="ARBA00023163"/>
    </source>
</evidence>
<sequence length="457" mass="50292">MGAVEYELLGPLAVRRDGAAVPVGDRRRVLAQLLLHPNAPARVGGPRAHQFVDELRELLDPHRSPGADGALIELSDGRYMLCMERDELDLLRFEDTVARARKLRDRDRRDESAEAYRAALALWRGKPLAGLDGPPFDRARRRLEEQRLTVVDDLYEVELARGRHQEVLAELVALVAEFPLRLRLRADLMVALYRLGRKPQALAAYDELLTLGVRPPTALKVLRARIRRSDPLLMLPVAPPVAQPPEPLPEESAPEVLGKVVFTLVLTAFTCGAGAAVYLVARGIEQRRWSLLTAVGYAAAPILLVTSPLGGDEVFIAGPLVLLSVAHLLLELIAPPHGWWPRTWLPRNHRDRAAARMRKHWRRRAQHDPDAARLAGVGRPDLGRGTDDGGLVDVNSAPAEVLTTLPGVTPEVAGRILQERLENPFASVDELATRGVVAVAAELRGRVLTLPPDRLAP</sequence>
<accession>A0A4R4Z5P8</accession>
<dbReference type="PANTHER" id="PTHR35807:SF1">
    <property type="entry name" value="TRANSCRIPTIONAL REGULATOR REDD"/>
    <property type="match status" value="1"/>
</dbReference>
<proteinExistence type="predicted"/>
<keyword evidence="3" id="KW-1133">Transmembrane helix</keyword>
<dbReference type="GO" id="GO:0003677">
    <property type="term" value="F:DNA binding"/>
    <property type="evidence" value="ECO:0007669"/>
    <property type="project" value="TreeGrafter"/>
</dbReference>
<organism evidence="5 6">
    <name type="scientific">Kribbella antibiotica</name>
    <dbReference type="NCBI Taxonomy" id="190195"/>
    <lineage>
        <taxon>Bacteria</taxon>
        <taxon>Bacillati</taxon>
        <taxon>Actinomycetota</taxon>
        <taxon>Actinomycetes</taxon>
        <taxon>Propionibacteriales</taxon>
        <taxon>Kribbellaceae</taxon>
        <taxon>Kribbella</taxon>
    </lineage>
</organism>
<feature type="domain" description="Bacterial transcriptional activator" evidence="4">
    <location>
        <begin position="88"/>
        <end position="227"/>
    </location>
</feature>
<keyword evidence="2" id="KW-0804">Transcription</keyword>
<evidence type="ECO:0000313" key="6">
    <source>
        <dbReference type="Proteomes" id="UP000295124"/>
    </source>
</evidence>
<dbReference type="GO" id="GO:0006355">
    <property type="term" value="P:regulation of DNA-templated transcription"/>
    <property type="evidence" value="ECO:0007669"/>
    <property type="project" value="TreeGrafter"/>
</dbReference>
<gene>
    <name evidence="5" type="ORF">E1263_27970</name>
</gene>
<evidence type="ECO:0000259" key="4">
    <source>
        <dbReference type="SMART" id="SM01043"/>
    </source>
</evidence>
<dbReference type="InterPro" id="IPR051677">
    <property type="entry name" value="AfsR-DnrI-RedD_regulator"/>
</dbReference>
<evidence type="ECO:0000256" key="3">
    <source>
        <dbReference type="SAM" id="Phobius"/>
    </source>
</evidence>
<dbReference type="RefSeq" id="WP_132172638.1">
    <property type="nucleotide sequence ID" value="NZ_SMKX01000100.1"/>
</dbReference>
<keyword evidence="3" id="KW-0812">Transmembrane</keyword>
<keyword evidence="1" id="KW-0805">Transcription regulation</keyword>
<name>A0A4R4Z5P8_9ACTN</name>